<feature type="transmembrane region" description="Helical" evidence="1">
    <location>
        <begin position="583"/>
        <end position="606"/>
    </location>
</feature>
<evidence type="ECO:0000256" key="1">
    <source>
        <dbReference type="SAM" id="Phobius"/>
    </source>
</evidence>
<proteinExistence type="predicted"/>
<feature type="transmembrane region" description="Helical" evidence="1">
    <location>
        <begin position="111"/>
        <end position="135"/>
    </location>
</feature>
<dbReference type="AlphaFoldDB" id="A0A8K0TN36"/>
<keyword evidence="1" id="KW-1133">Transmembrane helix</keyword>
<feature type="transmembrane region" description="Helical" evidence="1">
    <location>
        <begin position="42"/>
        <end position="62"/>
    </location>
</feature>
<dbReference type="OrthoDB" id="3540210at2759"/>
<keyword evidence="1" id="KW-0472">Membrane</keyword>
<organism evidence="2 3">
    <name type="scientific">Plectosphaerella cucumerina</name>
    <dbReference type="NCBI Taxonomy" id="40658"/>
    <lineage>
        <taxon>Eukaryota</taxon>
        <taxon>Fungi</taxon>
        <taxon>Dikarya</taxon>
        <taxon>Ascomycota</taxon>
        <taxon>Pezizomycotina</taxon>
        <taxon>Sordariomycetes</taxon>
        <taxon>Hypocreomycetidae</taxon>
        <taxon>Glomerellales</taxon>
        <taxon>Plectosphaerellaceae</taxon>
        <taxon>Plectosphaerella</taxon>
    </lineage>
</organism>
<evidence type="ECO:0000313" key="2">
    <source>
        <dbReference type="EMBL" id="KAH7363201.1"/>
    </source>
</evidence>
<accession>A0A8K0TN36</accession>
<sequence>MSSQAVFTGFWVNWAGGKGTSGMVMGLTLTLPRQQGAMLGNFLAMFTAVAIAHMWPIMCFVMHQWRSTSSPRAGFHHQQQAVLSNTLSPSASALGFLRIFWTWRRENLKRLFWTSVLLIFSACVLMAASAGAGLATARIQLENNEVLVSPVSCGWLGNDFSSILEIEDQLNASLEEMIANKIVTSAWARRIASRSLEYVNKCYGDGERLDPGSTSTKSGLCRTFTVPRLNISTRTVDCPFDESICTEHGGFQVEVGVVDSNKHLGINGDTGDSIMFRKTMTCAPILAEEKFSTPWTDEHLYNASFAEGDTFKYYHLGPQSTSVNYTFVVSNSSLRETDTLQTAQVHRLTAVKKVDGAPLLSWYEPISQLQVADSDITVVWLASSARYSAPVKDPWFAASNTTDQTGANRFVIAEPAYLSDRIASALGCTEQYQFCTPGGACSKLSGVAKNLTEPWRGLNMSDVQKGSFNVLSTALMVTTIADSVVWLGADVLRANEFLWYGDGTYVSSGLPSDHWKSEVRNFGQFTAAVLQSSVVIYASAKNLVVQTDLGPVASAKYLKPPRTMGDQAVCERIRVRNAEYTSFHVAGMTVTLLLGTLIILLNVCVLPKASFFVGRKLRHASGKPYSEQEWYQGHLLMQQKQVLEGSGIGPWKVDETTGVPWLLTTAMETELGDYVSLSSRDASG</sequence>
<dbReference type="EMBL" id="JAGPXD010000003">
    <property type="protein sequence ID" value="KAH7363201.1"/>
    <property type="molecule type" value="Genomic_DNA"/>
</dbReference>
<name>A0A8K0TN36_9PEZI</name>
<dbReference type="Proteomes" id="UP000813385">
    <property type="component" value="Unassembled WGS sequence"/>
</dbReference>
<keyword evidence="1" id="KW-0812">Transmembrane</keyword>
<keyword evidence="3" id="KW-1185">Reference proteome</keyword>
<gene>
    <name evidence="2" type="ORF">B0T11DRAFT_329197</name>
</gene>
<evidence type="ECO:0000313" key="3">
    <source>
        <dbReference type="Proteomes" id="UP000813385"/>
    </source>
</evidence>
<reference evidence="2" key="1">
    <citation type="journal article" date="2021" name="Nat. Commun.">
        <title>Genetic determinants of endophytism in the Arabidopsis root mycobiome.</title>
        <authorList>
            <person name="Mesny F."/>
            <person name="Miyauchi S."/>
            <person name="Thiergart T."/>
            <person name="Pickel B."/>
            <person name="Atanasova L."/>
            <person name="Karlsson M."/>
            <person name="Huettel B."/>
            <person name="Barry K.W."/>
            <person name="Haridas S."/>
            <person name="Chen C."/>
            <person name="Bauer D."/>
            <person name="Andreopoulos W."/>
            <person name="Pangilinan J."/>
            <person name="LaButti K."/>
            <person name="Riley R."/>
            <person name="Lipzen A."/>
            <person name="Clum A."/>
            <person name="Drula E."/>
            <person name="Henrissat B."/>
            <person name="Kohler A."/>
            <person name="Grigoriev I.V."/>
            <person name="Martin F.M."/>
            <person name="Hacquard S."/>
        </authorList>
    </citation>
    <scope>NUCLEOTIDE SEQUENCE</scope>
    <source>
        <strain evidence="2">MPI-CAGE-AT-0016</strain>
    </source>
</reference>
<protein>
    <submittedName>
        <fullName evidence="2">Uncharacterized protein</fullName>
    </submittedName>
</protein>
<comment type="caution">
    <text evidence="2">The sequence shown here is derived from an EMBL/GenBank/DDBJ whole genome shotgun (WGS) entry which is preliminary data.</text>
</comment>